<protein>
    <recommendedName>
        <fullName evidence="2">BCAS3 domain-containing protein</fullName>
    </recommendedName>
</protein>
<accession>A0AAP0R658</accession>
<dbReference type="GO" id="GO:0005737">
    <property type="term" value="C:cytoplasm"/>
    <property type="evidence" value="ECO:0007669"/>
    <property type="project" value="TreeGrafter"/>
</dbReference>
<evidence type="ECO:0000313" key="4">
    <source>
        <dbReference type="Proteomes" id="UP001415857"/>
    </source>
</evidence>
<feature type="region of interest" description="Disordered" evidence="1">
    <location>
        <begin position="171"/>
        <end position="190"/>
    </location>
</feature>
<feature type="domain" description="BCAS3" evidence="2">
    <location>
        <begin position="1"/>
        <end position="58"/>
    </location>
</feature>
<dbReference type="AlphaFoldDB" id="A0AAP0R658"/>
<dbReference type="PANTHER" id="PTHR13268:SF7">
    <property type="entry name" value="AUTOPHAGY-RELATED PROTEIN 18F"/>
    <property type="match status" value="1"/>
</dbReference>
<gene>
    <name evidence="3" type="ORF">L1049_001386</name>
</gene>
<comment type="caution">
    <text evidence="3">The sequence shown here is derived from an EMBL/GenBank/DDBJ whole genome shotgun (WGS) entry which is preliminary data.</text>
</comment>
<organism evidence="3 4">
    <name type="scientific">Liquidambar formosana</name>
    <name type="common">Formosan gum</name>
    <dbReference type="NCBI Taxonomy" id="63359"/>
    <lineage>
        <taxon>Eukaryota</taxon>
        <taxon>Viridiplantae</taxon>
        <taxon>Streptophyta</taxon>
        <taxon>Embryophyta</taxon>
        <taxon>Tracheophyta</taxon>
        <taxon>Spermatophyta</taxon>
        <taxon>Magnoliopsida</taxon>
        <taxon>eudicotyledons</taxon>
        <taxon>Gunneridae</taxon>
        <taxon>Pentapetalae</taxon>
        <taxon>Saxifragales</taxon>
        <taxon>Altingiaceae</taxon>
        <taxon>Liquidambar</taxon>
    </lineage>
</organism>
<dbReference type="Proteomes" id="UP001415857">
    <property type="component" value="Unassembled WGS sequence"/>
</dbReference>
<proteinExistence type="predicted"/>
<keyword evidence="4" id="KW-1185">Reference proteome</keyword>
<feature type="compositionally biased region" description="Acidic residues" evidence="1">
    <location>
        <begin position="181"/>
        <end position="190"/>
    </location>
</feature>
<reference evidence="3 4" key="1">
    <citation type="journal article" date="2024" name="Plant J.">
        <title>Genome sequences and population genomics reveal climatic adaptation and genomic divergence between two closely related sweetgum species.</title>
        <authorList>
            <person name="Xu W.Q."/>
            <person name="Ren C.Q."/>
            <person name="Zhang X.Y."/>
            <person name="Comes H.P."/>
            <person name="Liu X.H."/>
            <person name="Li Y.G."/>
            <person name="Kettle C.J."/>
            <person name="Jalonen R."/>
            <person name="Gaisberger H."/>
            <person name="Ma Y.Z."/>
            <person name="Qiu Y.X."/>
        </authorList>
    </citation>
    <scope>NUCLEOTIDE SEQUENCE [LARGE SCALE GENOMIC DNA]</scope>
    <source>
        <strain evidence="3">Hangzhou</strain>
    </source>
</reference>
<dbReference type="GO" id="GO:0042594">
    <property type="term" value="P:response to starvation"/>
    <property type="evidence" value="ECO:0007669"/>
    <property type="project" value="TreeGrafter"/>
</dbReference>
<name>A0AAP0R658_LIQFO</name>
<sequence length="190" mass="21581">MHQAQVLLWAKPEIYFQSMMVDDIKMDEENALGGESEIERIPTRMIEARSKDLVPVFEYLQTPKFQQARVPALDSNSNGRLMRQRSGLSENGRLSCRSSSGSLDSMTDSGATVAELHNGIEENGWDGLRMPTETTKGFVNNNDSPKTKTRLEIVNNRESMKEEAQLKFVNNNREGLKMENQFEDEGDEFD</sequence>
<evidence type="ECO:0000259" key="2">
    <source>
        <dbReference type="Pfam" id="PF12490"/>
    </source>
</evidence>
<dbReference type="InterPro" id="IPR045142">
    <property type="entry name" value="BCAS3-like"/>
</dbReference>
<dbReference type="GO" id="GO:0006914">
    <property type="term" value="P:autophagy"/>
    <property type="evidence" value="ECO:0007669"/>
    <property type="project" value="InterPro"/>
</dbReference>
<dbReference type="Pfam" id="PF12490">
    <property type="entry name" value="BCAS3"/>
    <property type="match status" value="1"/>
</dbReference>
<feature type="region of interest" description="Disordered" evidence="1">
    <location>
        <begin position="77"/>
        <end position="108"/>
    </location>
</feature>
<dbReference type="EMBL" id="JBBPBK010000015">
    <property type="protein sequence ID" value="KAK9269609.1"/>
    <property type="molecule type" value="Genomic_DNA"/>
</dbReference>
<evidence type="ECO:0000256" key="1">
    <source>
        <dbReference type="SAM" id="MobiDB-lite"/>
    </source>
</evidence>
<feature type="compositionally biased region" description="Low complexity" evidence="1">
    <location>
        <begin position="92"/>
        <end position="108"/>
    </location>
</feature>
<evidence type="ECO:0000313" key="3">
    <source>
        <dbReference type="EMBL" id="KAK9269609.1"/>
    </source>
</evidence>
<dbReference type="InterPro" id="IPR022175">
    <property type="entry name" value="BCAS3_dom"/>
</dbReference>
<dbReference type="PANTHER" id="PTHR13268">
    <property type="entry name" value="BREAST CARCINOMA AMPLIFIED SEQUENCE 3"/>
    <property type="match status" value="1"/>
</dbReference>